<protein>
    <submittedName>
        <fullName evidence="2">Uncharacterized protein</fullName>
    </submittedName>
</protein>
<dbReference type="OrthoDB" id="7594790at2"/>
<feature type="region of interest" description="Disordered" evidence="1">
    <location>
        <begin position="143"/>
        <end position="163"/>
    </location>
</feature>
<name>A0A502CHH6_9SPHN</name>
<organism evidence="2 3">
    <name type="scientific">Sphingomonas oligophenolica</name>
    <dbReference type="NCBI Taxonomy" id="301154"/>
    <lineage>
        <taxon>Bacteria</taxon>
        <taxon>Pseudomonadati</taxon>
        <taxon>Pseudomonadota</taxon>
        <taxon>Alphaproteobacteria</taxon>
        <taxon>Sphingomonadales</taxon>
        <taxon>Sphingomonadaceae</taxon>
        <taxon>Sphingomonas</taxon>
    </lineage>
</organism>
<keyword evidence="3" id="KW-1185">Reference proteome</keyword>
<reference evidence="2 3" key="1">
    <citation type="journal article" date="2019" name="Environ. Microbiol.">
        <title>Species interactions and distinct microbial communities in high Arctic permafrost affected cryosols are associated with the CH4 and CO2 gas fluxes.</title>
        <authorList>
            <person name="Altshuler I."/>
            <person name="Hamel J."/>
            <person name="Turney S."/>
            <person name="Magnuson E."/>
            <person name="Levesque R."/>
            <person name="Greer C."/>
            <person name="Whyte L.G."/>
        </authorList>
    </citation>
    <scope>NUCLEOTIDE SEQUENCE [LARGE SCALE GENOMIC DNA]</scope>
    <source>
        <strain evidence="2 3">S5.1</strain>
    </source>
</reference>
<evidence type="ECO:0000313" key="3">
    <source>
        <dbReference type="Proteomes" id="UP000318413"/>
    </source>
</evidence>
<evidence type="ECO:0000256" key="1">
    <source>
        <dbReference type="SAM" id="MobiDB-lite"/>
    </source>
</evidence>
<dbReference type="EMBL" id="RCZK01000004">
    <property type="protein sequence ID" value="TPG13135.1"/>
    <property type="molecule type" value="Genomic_DNA"/>
</dbReference>
<dbReference type="AlphaFoldDB" id="A0A502CHH6"/>
<comment type="caution">
    <text evidence="2">The sequence shown here is derived from an EMBL/GenBank/DDBJ whole genome shotgun (WGS) entry which is preliminary data.</text>
</comment>
<evidence type="ECO:0000313" key="2">
    <source>
        <dbReference type="EMBL" id="TPG13135.1"/>
    </source>
</evidence>
<dbReference type="Proteomes" id="UP000318413">
    <property type="component" value="Unassembled WGS sequence"/>
</dbReference>
<gene>
    <name evidence="2" type="ORF">EAH84_06945</name>
</gene>
<sequence>MPRLILLALLALPLAGCNRPDEGTSISINADSGNVLGAVDGKSGEVKLDVPGFSGKIKLPKIQLDANNFDLNGVHLYPGSTIDNVNVAGGGQQEGGTVEVSFTSPANAAAVQQWFQDRLNKVGFSVQPGGNGLVGTTDEHKPFALDLNQDGQDRSKGKITLGS</sequence>
<accession>A0A502CHH6</accession>
<proteinExistence type="predicted"/>
<dbReference type="RefSeq" id="WP_140869780.1">
    <property type="nucleotide sequence ID" value="NZ_RCZK01000004.1"/>
</dbReference>